<dbReference type="GO" id="GO:0015689">
    <property type="term" value="P:molybdate ion transport"/>
    <property type="evidence" value="ECO:0007669"/>
    <property type="project" value="InterPro"/>
</dbReference>
<dbReference type="STRING" id="1839936.SBU_001462"/>
<dbReference type="NCBIfam" id="TIGR01256">
    <property type="entry name" value="modA"/>
    <property type="match status" value="1"/>
</dbReference>
<protein>
    <submittedName>
        <fullName evidence="3">Molybdate ABC transporter substrate-binding protein</fullName>
    </submittedName>
    <submittedName>
        <fullName evidence="4">Molybdenum ABC transporter substrate-binding protein</fullName>
    </submittedName>
</protein>
<dbReference type="PROSITE" id="PS51257">
    <property type="entry name" value="PROKAR_LIPOPROTEIN"/>
    <property type="match status" value="1"/>
</dbReference>
<reference evidence="3" key="2">
    <citation type="journal article" date="2020" name="mSystems">
        <title>Genome- and Community-Level Interaction Insights into Carbon Utilization and Element Cycling Functions of Hydrothermarchaeota in Hydrothermal Sediment.</title>
        <authorList>
            <person name="Zhou Z."/>
            <person name="Liu Y."/>
            <person name="Xu W."/>
            <person name="Pan J."/>
            <person name="Luo Z.H."/>
            <person name="Li M."/>
        </authorList>
    </citation>
    <scope>NUCLEOTIDE SEQUENCE [LARGE SCALE GENOMIC DNA]</scope>
    <source>
        <strain evidence="3">HyVt-386</strain>
    </source>
</reference>
<dbReference type="EMBL" id="DRIE01000048">
    <property type="protein sequence ID" value="HEC56810.1"/>
    <property type="molecule type" value="Genomic_DNA"/>
</dbReference>
<dbReference type="PIRSF" id="PIRSF004846">
    <property type="entry name" value="ModA"/>
    <property type="match status" value="1"/>
</dbReference>
<evidence type="ECO:0000313" key="5">
    <source>
        <dbReference type="Proteomes" id="UP000185779"/>
    </source>
</evidence>
<comment type="caution">
    <text evidence="4">The sequence shown here is derived from an EMBL/GenBank/DDBJ whole genome shotgun (WGS) entry which is preliminary data.</text>
</comment>
<name>A0A1F2P3U6_9EURY</name>
<dbReference type="PANTHER" id="PTHR30632:SF0">
    <property type="entry name" value="SULFATE-BINDING PROTEIN"/>
    <property type="match status" value="1"/>
</dbReference>
<dbReference type="GO" id="GO:0030973">
    <property type="term" value="F:molybdate ion binding"/>
    <property type="evidence" value="ECO:0007669"/>
    <property type="project" value="TreeGrafter"/>
</dbReference>
<dbReference type="CDD" id="cd13517">
    <property type="entry name" value="PBP2_ModA3_like"/>
    <property type="match status" value="1"/>
</dbReference>
<evidence type="ECO:0000313" key="4">
    <source>
        <dbReference type="EMBL" id="OFV65652.1"/>
    </source>
</evidence>
<keyword evidence="1" id="KW-0479">Metal-binding</keyword>
<organism evidence="4 5">
    <name type="scientific">Candidatus Syntropharchaeum butanivorans</name>
    <dbReference type="NCBI Taxonomy" id="1839936"/>
    <lineage>
        <taxon>Archaea</taxon>
        <taxon>Methanobacteriati</taxon>
        <taxon>Methanobacteriota</taxon>
        <taxon>Stenosarchaea group</taxon>
        <taxon>Methanomicrobia</taxon>
        <taxon>Methanosarcinales</taxon>
        <taxon>ANME-2 cluster</taxon>
        <taxon>Candidatus Syntropharchaeum</taxon>
    </lineage>
</organism>
<dbReference type="EMBL" id="LYOR01000009">
    <property type="protein sequence ID" value="OFV65652.1"/>
    <property type="molecule type" value="Genomic_DNA"/>
</dbReference>
<dbReference type="SUPFAM" id="SSF53850">
    <property type="entry name" value="Periplasmic binding protein-like II"/>
    <property type="match status" value="1"/>
</dbReference>
<accession>A0A1F2P3U6</accession>
<evidence type="ECO:0000313" key="3">
    <source>
        <dbReference type="EMBL" id="HEC56810.1"/>
    </source>
</evidence>
<evidence type="ECO:0000256" key="1">
    <source>
        <dbReference type="ARBA" id="ARBA00022723"/>
    </source>
</evidence>
<dbReference type="Proteomes" id="UP000885936">
    <property type="component" value="Unassembled WGS sequence"/>
</dbReference>
<dbReference type="Proteomes" id="UP000185779">
    <property type="component" value="Unassembled WGS sequence"/>
</dbReference>
<evidence type="ECO:0000256" key="2">
    <source>
        <dbReference type="ARBA" id="ARBA00022729"/>
    </source>
</evidence>
<dbReference type="GO" id="GO:0046872">
    <property type="term" value="F:metal ion binding"/>
    <property type="evidence" value="ECO:0007669"/>
    <property type="project" value="UniProtKB-KW"/>
</dbReference>
<dbReference type="InterPro" id="IPR050682">
    <property type="entry name" value="ModA/WtpA"/>
</dbReference>
<keyword evidence="5" id="KW-1185">Reference proteome</keyword>
<proteinExistence type="predicted"/>
<dbReference type="InterPro" id="IPR005950">
    <property type="entry name" value="ModA"/>
</dbReference>
<dbReference type="Pfam" id="PF13531">
    <property type="entry name" value="SBP_bac_11"/>
    <property type="match status" value="1"/>
</dbReference>
<reference evidence="4 5" key="1">
    <citation type="submission" date="2016-05" db="EMBL/GenBank/DDBJ databases">
        <title>Microbial consortia oxidize butane by reversing methanogenesis.</title>
        <authorList>
            <person name="Laso-Perez R."/>
            <person name="Richter M."/>
            <person name="Wegener G."/>
            <person name="Musat F."/>
        </authorList>
    </citation>
    <scope>NUCLEOTIDE SEQUENCE [LARGE SCALE GENOMIC DNA]</scope>
    <source>
        <strain evidence="4">BOX1</strain>
    </source>
</reference>
<dbReference type="Gene3D" id="3.40.190.10">
    <property type="entry name" value="Periplasmic binding protein-like II"/>
    <property type="match status" value="2"/>
</dbReference>
<dbReference type="AlphaFoldDB" id="A0A1F2P3U6"/>
<dbReference type="PANTHER" id="PTHR30632">
    <property type="entry name" value="MOLYBDATE-BINDING PERIPLASMIC PROTEIN"/>
    <property type="match status" value="1"/>
</dbReference>
<keyword evidence="2" id="KW-0732">Signal</keyword>
<gene>
    <name evidence="3" type="primary">modA</name>
    <name evidence="3" type="ORF">ENI32_02845</name>
    <name evidence="4" type="ORF">SBU_001462</name>
</gene>
<sequence>MNHRTTGRCVLVMMILVLSSGCIEEGERASPTSSTQSELFVYSGAGLRLVMDEIAEEFEKETGTRVRLEYGGAGELLSKLEIMQTGDVFIPGARLPFERAKEKGFVEDEDLVAYHIPVIAVPRGNPANITCLEDLAREDVKIALGDPEAVPIGRAADKILKKAGIRDKVNVVTLAGTEPALHADIIVGRVDAAIVWRSSVWKAKDKIEIIEIPKEVNDIKIIPIGVVTFSENRETAAEFIDFVISDRAKRIWEANGYVTYPNEEYET</sequence>